<gene>
    <name evidence="1" type="ORF">DQ226_02160</name>
</gene>
<evidence type="ECO:0000313" key="1">
    <source>
        <dbReference type="EMBL" id="RBA40099.1"/>
    </source>
</evidence>
<accession>A0A365PE04</accession>
<sequence length="314" mass="32698">MELGPSQGVVDGPDLALDLRACAADAAGELTQVAGLHVTDEPQEAVLELGQSVAPQLDEPLDGFADELRIRPEVRLLRRPEFQVRGEDRVDPSRDTLQIRRSGRLLGGDRALGELADVLDVVRVQAAGRGRQPFADPAGRRLVELGYGLTGELGEPVLQGHHDARGHGTVAGSGVVVVLGARLVLLGSTQCTFHLGDLGVLLTPPLQTIVGGLGALLRGRRVDVLPPQPHECGGRATAGATFGVAGVERAPPALMSLDTCRDLVAERGEGLDLGIVHAAQLEGRRVVDPPPVVLLVPGAAPDQAVQSDGPGVVL</sequence>
<proteinExistence type="predicted"/>
<protein>
    <submittedName>
        <fullName evidence="1">Uncharacterized protein</fullName>
    </submittedName>
</protein>
<organism evidence="1 2">
    <name type="scientific">Dietzia maris</name>
    <dbReference type="NCBI Taxonomy" id="37915"/>
    <lineage>
        <taxon>Bacteria</taxon>
        <taxon>Bacillati</taxon>
        <taxon>Actinomycetota</taxon>
        <taxon>Actinomycetes</taxon>
        <taxon>Mycobacteriales</taxon>
        <taxon>Dietziaceae</taxon>
        <taxon>Dietzia</taxon>
    </lineage>
</organism>
<reference evidence="1 2" key="1">
    <citation type="submission" date="2018-06" db="EMBL/GenBank/DDBJ databases">
        <title>Whole genome sequencing of four bacterial strains from South Shetland trench revealing bio-synthetic gene clusters.</title>
        <authorList>
            <person name="Abdel-Mageed W.M."/>
            <person name="Lehri B."/>
            <person name="Jarmusch S.A."/>
            <person name="Miranda K."/>
            <person name="Goodfellow M."/>
            <person name="Jaspars M."/>
            <person name="Karlyshev A.V."/>
        </authorList>
    </citation>
    <scope>NUCLEOTIDE SEQUENCE [LARGE SCALE GENOMIC DNA]</scope>
    <source>
        <strain evidence="1 2">SST1</strain>
    </source>
</reference>
<evidence type="ECO:0000313" key="2">
    <source>
        <dbReference type="Proteomes" id="UP000252187"/>
    </source>
</evidence>
<dbReference type="AlphaFoldDB" id="A0A365PE04"/>
<dbReference type="EMBL" id="QNTT01000003">
    <property type="protein sequence ID" value="RBA40099.1"/>
    <property type="molecule type" value="Genomic_DNA"/>
</dbReference>
<comment type="caution">
    <text evidence="1">The sequence shown here is derived from an EMBL/GenBank/DDBJ whole genome shotgun (WGS) entry which is preliminary data.</text>
</comment>
<name>A0A365PE04_9ACTN</name>
<dbReference type="Proteomes" id="UP000252187">
    <property type="component" value="Unassembled WGS sequence"/>
</dbReference>